<evidence type="ECO:0000313" key="1">
    <source>
        <dbReference type="EMBL" id="KKM67387.1"/>
    </source>
</evidence>
<reference evidence="1" key="1">
    <citation type="journal article" date="2015" name="Nature">
        <title>Complex archaea that bridge the gap between prokaryotes and eukaryotes.</title>
        <authorList>
            <person name="Spang A."/>
            <person name="Saw J.H."/>
            <person name="Jorgensen S.L."/>
            <person name="Zaremba-Niedzwiedzka K."/>
            <person name="Martijn J."/>
            <person name="Lind A.E."/>
            <person name="van Eijk R."/>
            <person name="Schleper C."/>
            <person name="Guy L."/>
            <person name="Ettema T.J."/>
        </authorList>
    </citation>
    <scope>NUCLEOTIDE SEQUENCE</scope>
</reference>
<proteinExistence type="predicted"/>
<dbReference type="EMBL" id="LAZR01010357">
    <property type="protein sequence ID" value="KKM67387.1"/>
    <property type="molecule type" value="Genomic_DNA"/>
</dbReference>
<comment type="caution">
    <text evidence="1">The sequence shown here is derived from an EMBL/GenBank/DDBJ whole genome shotgun (WGS) entry which is preliminary data.</text>
</comment>
<sequence length="88" mass="10377">MNKIISFNKYLHSKSCSKRMKGYVYCKECGKVIKVLDDSEYIDQKERGLLPQFCVGCFSKKINLDEAFLDLIEDSEVFYDVYEKEKQI</sequence>
<protein>
    <submittedName>
        <fullName evidence="1">Uncharacterized protein</fullName>
    </submittedName>
</protein>
<name>A0A0F9MDZ4_9ZZZZ</name>
<dbReference type="AlphaFoldDB" id="A0A0F9MDZ4"/>
<organism evidence="1">
    <name type="scientific">marine sediment metagenome</name>
    <dbReference type="NCBI Taxonomy" id="412755"/>
    <lineage>
        <taxon>unclassified sequences</taxon>
        <taxon>metagenomes</taxon>
        <taxon>ecological metagenomes</taxon>
    </lineage>
</organism>
<accession>A0A0F9MDZ4</accession>
<gene>
    <name evidence="1" type="ORF">LCGC14_1471570</name>
</gene>